<dbReference type="GO" id="GO:0006565">
    <property type="term" value="P:L-serine catabolic process"/>
    <property type="evidence" value="ECO:0007669"/>
    <property type="project" value="TreeGrafter"/>
</dbReference>
<dbReference type="SUPFAM" id="SSF53686">
    <property type="entry name" value="Tryptophan synthase beta subunit-like PLP-dependent enzymes"/>
    <property type="match status" value="1"/>
</dbReference>
<dbReference type="NCBIfam" id="NF005292">
    <property type="entry name" value="PRK06815.1"/>
    <property type="match status" value="1"/>
</dbReference>
<dbReference type="Gene3D" id="3.40.50.1100">
    <property type="match status" value="2"/>
</dbReference>
<dbReference type="AlphaFoldDB" id="A0A381Y024"/>
<dbReference type="InterPro" id="IPR000634">
    <property type="entry name" value="Ser/Thr_deHydtase_PyrdxlP-BS"/>
</dbReference>
<comment type="similarity">
    <text evidence="2">Belongs to the serine/threonine dehydratase family.</text>
</comment>
<evidence type="ECO:0000256" key="4">
    <source>
        <dbReference type="ARBA" id="ARBA00023239"/>
    </source>
</evidence>
<proteinExistence type="inferred from homology"/>
<evidence type="ECO:0000256" key="1">
    <source>
        <dbReference type="ARBA" id="ARBA00001933"/>
    </source>
</evidence>
<dbReference type="PANTHER" id="PTHR48078">
    <property type="entry name" value="THREONINE DEHYDRATASE, MITOCHONDRIAL-RELATED"/>
    <property type="match status" value="1"/>
</dbReference>
<evidence type="ECO:0000256" key="2">
    <source>
        <dbReference type="ARBA" id="ARBA00010869"/>
    </source>
</evidence>
<protein>
    <recommendedName>
        <fullName evidence="5">Tryptophan synthase beta chain-like PALP domain-containing protein</fullName>
    </recommendedName>
</protein>
<dbReference type="GO" id="GO:0030170">
    <property type="term" value="F:pyridoxal phosphate binding"/>
    <property type="evidence" value="ECO:0007669"/>
    <property type="project" value="InterPro"/>
</dbReference>
<evidence type="ECO:0000256" key="3">
    <source>
        <dbReference type="ARBA" id="ARBA00022898"/>
    </source>
</evidence>
<evidence type="ECO:0000313" key="6">
    <source>
        <dbReference type="EMBL" id="SVA70328.1"/>
    </source>
</evidence>
<dbReference type="InterPro" id="IPR036052">
    <property type="entry name" value="TrpB-like_PALP_sf"/>
</dbReference>
<keyword evidence="4" id="KW-0456">Lyase</keyword>
<organism evidence="6">
    <name type="scientific">marine metagenome</name>
    <dbReference type="NCBI Taxonomy" id="408172"/>
    <lineage>
        <taxon>unclassified sequences</taxon>
        <taxon>metagenomes</taxon>
        <taxon>ecological metagenomes</taxon>
    </lineage>
</organism>
<dbReference type="CDD" id="cd01562">
    <property type="entry name" value="Thr-dehyd"/>
    <property type="match status" value="1"/>
</dbReference>
<dbReference type="InterPro" id="IPR001926">
    <property type="entry name" value="TrpB-like_PALP"/>
</dbReference>
<feature type="non-terminal residue" evidence="6">
    <location>
        <position position="1"/>
    </location>
</feature>
<dbReference type="PANTHER" id="PTHR48078:SF6">
    <property type="entry name" value="L-THREONINE DEHYDRATASE CATABOLIC TDCB"/>
    <property type="match status" value="1"/>
</dbReference>
<dbReference type="GO" id="GO:0003941">
    <property type="term" value="F:L-serine ammonia-lyase activity"/>
    <property type="evidence" value="ECO:0007669"/>
    <property type="project" value="TreeGrafter"/>
</dbReference>
<dbReference type="Pfam" id="PF00291">
    <property type="entry name" value="PALP"/>
    <property type="match status" value="1"/>
</dbReference>
<dbReference type="GO" id="GO:0009097">
    <property type="term" value="P:isoleucine biosynthetic process"/>
    <property type="evidence" value="ECO:0007669"/>
    <property type="project" value="TreeGrafter"/>
</dbReference>
<reference evidence="6" key="1">
    <citation type="submission" date="2018-05" db="EMBL/GenBank/DDBJ databases">
        <authorList>
            <person name="Lanie J.A."/>
            <person name="Ng W.-L."/>
            <person name="Kazmierczak K.M."/>
            <person name="Andrzejewski T.M."/>
            <person name="Davidsen T.M."/>
            <person name="Wayne K.J."/>
            <person name="Tettelin H."/>
            <person name="Glass J.I."/>
            <person name="Rusch D."/>
            <person name="Podicherti R."/>
            <person name="Tsui H.-C.T."/>
            <person name="Winkler M.E."/>
        </authorList>
    </citation>
    <scope>NUCLEOTIDE SEQUENCE</scope>
</reference>
<dbReference type="GO" id="GO:0006567">
    <property type="term" value="P:L-threonine catabolic process"/>
    <property type="evidence" value="ECO:0007669"/>
    <property type="project" value="TreeGrafter"/>
</dbReference>
<keyword evidence="3" id="KW-0663">Pyridoxal phosphate</keyword>
<sequence>VAVKNKMKIHQEVLKAENRIRKFIRKTPIEFSPYLSKLCNCNVYLKLESEQLTGSFKIRGAFNKLLSCKNELNNGFITASTGNHGKAVAYVSKMLNIKGTVYVPTKVSQTKLEAIKIYGINIKKFNGTSGKTEIHARKVAEKQKIQFISPYNDIDIVAGQGTVGYEVWEQLQNIDAVFVCIGGGGLISGVAGYLKHKNKNLKVFGCEPRNSCAMSASIKVGNVIEVEHKPTLSDGSAGGIEPGSITFDFCKKYVDEYIQVSEKEIKNAMIFMIEKHHKIIEGAAAVPIASLIKKKNLHRNKNIVVVLSGSGVGIDVIREVV</sequence>
<dbReference type="PROSITE" id="PS00165">
    <property type="entry name" value="DEHYDRATASE_SER_THR"/>
    <property type="match status" value="1"/>
</dbReference>
<evidence type="ECO:0000259" key="5">
    <source>
        <dbReference type="Pfam" id="PF00291"/>
    </source>
</evidence>
<comment type="cofactor">
    <cofactor evidence="1">
        <name>pyridoxal 5'-phosphate</name>
        <dbReference type="ChEBI" id="CHEBI:597326"/>
    </cofactor>
</comment>
<dbReference type="GO" id="GO:0004794">
    <property type="term" value="F:threonine deaminase activity"/>
    <property type="evidence" value="ECO:0007669"/>
    <property type="project" value="TreeGrafter"/>
</dbReference>
<dbReference type="InterPro" id="IPR050147">
    <property type="entry name" value="Ser/Thr_Dehydratase"/>
</dbReference>
<dbReference type="EMBL" id="UINC01016996">
    <property type="protein sequence ID" value="SVA70328.1"/>
    <property type="molecule type" value="Genomic_DNA"/>
</dbReference>
<accession>A0A381Y024</accession>
<name>A0A381Y024_9ZZZZ</name>
<feature type="domain" description="Tryptophan synthase beta chain-like PALP" evidence="5">
    <location>
        <begin position="21"/>
        <end position="309"/>
    </location>
</feature>
<gene>
    <name evidence="6" type="ORF">METZ01_LOCUS123182</name>
</gene>
<dbReference type="FunFam" id="3.40.50.1100:FF:000005">
    <property type="entry name" value="Threonine dehydratase catabolic"/>
    <property type="match status" value="1"/>
</dbReference>